<dbReference type="PANTHER" id="PTHR11422:SF10">
    <property type="entry name" value="IG-LIKE DOMAIN-CONTAINING PROTEIN"/>
    <property type="match status" value="1"/>
</dbReference>
<dbReference type="EMBL" id="CAJPWZ010000461">
    <property type="protein sequence ID" value="CAG2193621.1"/>
    <property type="molecule type" value="Genomic_DNA"/>
</dbReference>
<keyword evidence="2" id="KW-0472">Membrane</keyword>
<keyword evidence="5" id="KW-1185">Reference proteome</keyword>
<feature type="compositionally biased region" description="Basic and acidic residues" evidence="1">
    <location>
        <begin position="324"/>
        <end position="333"/>
    </location>
</feature>
<protein>
    <recommendedName>
        <fullName evidence="3">Ig-like domain-containing protein</fullName>
    </recommendedName>
</protein>
<dbReference type="InterPro" id="IPR036179">
    <property type="entry name" value="Ig-like_dom_sf"/>
</dbReference>
<keyword evidence="2" id="KW-1133">Transmembrane helix</keyword>
<evidence type="ECO:0000313" key="4">
    <source>
        <dbReference type="EMBL" id="CAG2193621.1"/>
    </source>
</evidence>
<evidence type="ECO:0000259" key="3">
    <source>
        <dbReference type="PROSITE" id="PS50835"/>
    </source>
</evidence>
<dbReference type="Proteomes" id="UP000683360">
    <property type="component" value="Unassembled WGS sequence"/>
</dbReference>
<dbReference type="CDD" id="cd00096">
    <property type="entry name" value="Ig"/>
    <property type="match status" value="1"/>
</dbReference>
<dbReference type="PANTHER" id="PTHR11422">
    <property type="entry name" value="T-CELL SURFACE GLYCOPROTEIN CD4"/>
    <property type="match status" value="1"/>
</dbReference>
<accession>A0A8S3QDU0</accession>
<dbReference type="AlphaFoldDB" id="A0A8S3QDU0"/>
<dbReference type="PROSITE" id="PS50835">
    <property type="entry name" value="IG_LIKE"/>
    <property type="match status" value="1"/>
</dbReference>
<name>A0A8S3QDU0_MYTED</name>
<dbReference type="Gene3D" id="2.60.40.10">
    <property type="entry name" value="Immunoglobulins"/>
    <property type="match status" value="1"/>
</dbReference>
<comment type="caution">
    <text evidence="4">The sequence shown here is derived from an EMBL/GenBank/DDBJ whole genome shotgun (WGS) entry which is preliminary data.</text>
</comment>
<evidence type="ECO:0000313" key="5">
    <source>
        <dbReference type="Proteomes" id="UP000683360"/>
    </source>
</evidence>
<dbReference type="SUPFAM" id="SSF48726">
    <property type="entry name" value="Immunoglobulin"/>
    <property type="match status" value="1"/>
</dbReference>
<proteinExistence type="predicted"/>
<dbReference type="OrthoDB" id="6160164at2759"/>
<dbReference type="InterPro" id="IPR013783">
    <property type="entry name" value="Ig-like_fold"/>
</dbReference>
<sequence>MIFIISEKRFRSCNSGMQQIVELQRHNQLKVPSETMNHTARNRTKRFKIKDKLSKIHADIPLPKKLRKLIKAELKNATHVRYNRTVGGTMEITCENEISRQINKFYKKSKAKWLHNNGAMKIIAGRMFFQFGILRIERLEPEDQGTYVCQVEYEPEEFKTVALYTLVTDPGIQVRVKESLTFSFHCPSQSLYHMVKHTNRTWIHNNNVTEYSTSIFNKSSAHFYNANKEMAGNWTCVVFDPIKNVEFDLITYQVHVDPPPSTFEVLYQYFKENPTICGAIGLPLLCIFLVFLVTIFYFVDKQKEKNKEKLDMFKSKLKDMDLQKPGDEVKPYYDDPDASHQSYRDDPNIVGDYPYRNKDHENPIARLSVKPHTHYGNDHMRNLQNPGVNGSRISYHKNSKARLHMRTLSQYQDDYVKHSQNPDVDASPKSFHRNSIAGLNMRNYSQYRDDYMNHVQDPDFDGNPKSIHKNSIAGSNMKTLSQYRDDYMRNLQNPDVEASPKSYHDNFIVGSTMRTFSQYRNDYTGRLQNPDFRYKP</sequence>
<evidence type="ECO:0000256" key="2">
    <source>
        <dbReference type="SAM" id="Phobius"/>
    </source>
</evidence>
<evidence type="ECO:0000256" key="1">
    <source>
        <dbReference type="SAM" id="MobiDB-lite"/>
    </source>
</evidence>
<gene>
    <name evidence="4" type="ORF">MEDL_8705</name>
</gene>
<reference evidence="4" key="1">
    <citation type="submission" date="2021-03" db="EMBL/GenBank/DDBJ databases">
        <authorList>
            <person name="Bekaert M."/>
        </authorList>
    </citation>
    <scope>NUCLEOTIDE SEQUENCE</scope>
</reference>
<dbReference type="InterPro" id="IPR003599">
    <property type="entry name" value="Ig_sub"/>
</dbReference>
<feature type="domain" description="Ig-like" evidence="3">
    <location>
        <begin position="63"/>
        <end position="162"/>
    </location>
</feature>
<feature type="transmembrane region" description="Helical" evidence="2">
    <location>
        <begin position="280"/>
        <end position="299"/>
    </location>
</feature>
<feature type="region of interest" description="Disordered" evidence="1">
    <location>
        <begin position="324"/>
        <end position="349"/>
    </location>
</feature>
<dbReference type="InterPro" id="IPR007110">
    <property type="entry name" value="Ig-like_dom"/>
</dbReference>
<organism evidence="4 5">
    <name type="scientific">Mytilus edulis</name>
    <name type="common">Blue mussel</name>
    <dbReference type="NCBI Taxonomy" id="6550"/>
    <lineage>
        <taxon>Eukaryota</taxon>
        <taxon>Metazoa</taxon>
        <taxon>Spiralia</taxon>
        <taxon>Lophotrochozoa</taxon>
        <taxon>Mollusca</taxon>
        <taxon>Bivalvia</taxon>
        <taxon>Autobranchia</taxon>
        <taxon>Pteriomorphia</taxon>
        <taxon>Mytilida</taxon>
        <taxon>Mytiloidea</taxon>
        <taxon>Mytilidae</taxon>
        <taxon>Mytilinae</taxon>
        <taxon>Mytilus</taxon>
    </lineage>
</organism>
<dbReference type="SMART" id="SM00409">
    <property type="entry name" value="IG"/>
    <property type="match status" value="2"/>
</dbReference>
<keyword evidence="2" id="KW-0812">Transmembrane</keyword>